<evidence type="ECO:0000313" key="16">
    <source>
        <dbReference type="Proteomes" id="UP001352852"/>
    </source>
</evidence>
<sequence>MMWGAFFNREAEAETNLRLDKRTVLQARYARPRRAMVVVNSVLKLLQRQTYTCLSHRYGLYLCFGGLVLMIVSAFQFGEVVVEWSRDQYHVLFDSYRDNVGGKSFQSRLCLPMPIDVVYTWVNGTDVALLKELKAVKEQLEEEQKSLRDQLRKNASDTTEAPKDSDKPECLLSHCIVAPMLALDPALPANLTLKELPTVSASFSAAKELLTMSKPFHLPDRVSVVVFHLQADANKAYKELSRELQKFAVSRCYLTTDKEAPGLIHMQSLAYLSGFPSSIKDTEQLRVKLPSAITSKIKQFELYSEASIALLHLKTQQDFPDLTQQAKKNLTLDGKELSVSPAYLFWDLTAISQSKQDEDVSASRFEDNEELRYSLRSVEKHAPWVRHIFIVTNGQIPSWLNLDNPRVTVVTHQDIFLNNSHLPTFSSPAIETHIHRIPGLSQKFIYLNDDVMFGKDVWPDDFYSHSKGQKVYLTWPVPNCAEGCPGSWIKDGYCDKACNNSACDWDGGDCLGAGNNRFPAGVGGAGPGGAGGPVWQLGGGLGGIGGTSYCNQGCANSWLADKFCDQACNVLSCGFDVGDCGQEHFGELHHVALLRNQSLYTLPLGETRPYFSFEKVARRVSEAHVRDNSVVRHTSVANKWKTVHLLLYPGHNATQVQYNITFQREDDTQFTMSFSVAVDTREVPETNASRGGSKEAEEESKLTPSPEPVVPFLDIPEEKRGPKIQKNQPAESQVLVEVPLVNVSVLPPVVQNELKRLEEKLLIGDITMKGYNLTKAELLKPYRSPSEKHQDMNVQPGNVQGRSYKDLEEDGGAGGNKMKKKQNSHEKMRREPMKNTPTPSLILPHIDNKIKNLLNPERHPLNAVIERPETSKLHNIISQKRSEEIPAEAPLGVGRKLLHFTSSDRGFLPWERRKYFQALLEEEERLQREFSYRTDGAATGRKLQDTFAESLRYVNKLLNGQFGFTSRKVPAHMPHMIDRLVMQELQDTFPEEFDKTSGHRVRHSEDMQFAFSYFYFLMSAQQQLNVSEVFDEVDTDHSGVLSDREIRTLATRIHELPLSLQDLTGLEQMLINCSKTLPTNLTHLHLVSPTQEAYYDPNMVPVTKGLVLHCKPITEKIHKAFRDQNKYKFEIMGEEEIAFKMVRTNVSHVVGQLDDIRKNPRKFICLNDNIDHSHKDAPTVKAVLRDFYESMFPLPSQFELPREYRNRFLHMEELQDWRVYRDKLKFWTHCVLVTLVVFTVMSFFAEQLILLKRKLFPRRRVNRDSNPQRV</sequence>
<evidence type="ECO:0000256" key="10">
    <source>
        <dbReference type="SAM" id="MobiDB-lite"/>
    </source>
</evidence>
<keyword evidence="16" id="KW-1185">Reference proteome</keyword>
<evidence type="ECO:0000256" key="8">
    <source>
        <dbReference type="ARBA" id="ARBA00023180"/>
    </source>
</evidence>
<evidence type="ECO:0000259" key="14">
    <source>
        <dbReference type="PROSITE" id="PS51912"/>
    </source>
</evidence>
<keyword evidence="4" id="KW-0677">Repeat</keyword>
<dbReference type="Pfam" id="PF18440">
    <property type="entry name" value="GlcNAc-1_reg"/>
    <property type="match status" value="1"/>
</dbReference>
<keyword evidence="3 11" id="KW-0812">Transmembrane</keyword>
<protein>
    <recommendedName>
        <fullName evidence="17">N-acetylglucosamine-1-phosphotransferase subunits alpha/beta</fullName>
    </recommendedName>
</protein>
<dbReference type="Pfam" id="PF00066">
    <property type="entry name" value="Notch"/>
    <property type="match status" value="2"/>
</dbReference>
<evidence type="ECO:0000256" key="4">
    <source>
        <dbReference type="ARBA" id="ARBA00022737"/>
    </source>
</evidence>
<dbReference type="InterPro" id="IPR010506">
    <property type="entry name" value="DMAP1-bd"/>
</dbReference>
<dbReference type="InterPro" id="IPR041536">
    <property type="entry name" value="GNPTAB_reg"/>
</dbReference>
<dbReference type="Proteomes" id="UP001352852">
    <property type="component" value="Unassembled WGS sequence"/>
</dbReference>
<evidence type="ECO:0000313" key="15">
    <source>
        <dbReference type="EMBL" id="MED6273433.1"/>
    </source>
</evidence>
<evidence type="ECO:0000256" key="11">
    <source>
        <dbReference type="SAM" id="Phobius"/>
    </source>
</evidence>
<dbReference type="EMBL" id="JAHUTJ010024915">
    <property type="protein sequence ID" value="MED6273433.1"/>
    <property type="molecule type" value="Genomic_DNA"/>
</dbReference>
<feature type="transmembrane region" description="Helical" evidence="11">
    <location>
        <begin position="58"/>
        <end position="78"/>
    </location>
</feature>
<evidence type="ECO:0000259" key="13">
    <source>
        <dbReference type="PROSITE" id="PS50258"/>
    </source>
</evidence>
<dbReference type="Pfam" id="PF17101">
    <property type="entry name" value="Stealth_CR1"/>
    <property type="match status" value="1"/>
</dbReference>
<dbReference type="CDD" id="cd21600">
    <property type="entry name" value="RRM2_GNPTAB"/>
    <property type="match status" value="1"/>
</dbReference>
<dbReference type="InterPro" id="IPR031356">
    <property type="entry name" value="Stealth_CR4"/>
</dbReference>
<dbReference type="InterPro" id="IPR018247">
    <property type="entry name" value="EF_Hand_1_Ca_BS"/>
</dbReference>
<feature type="transmembrane region" description="Helical" evidence="11">
    <location>
        <begin position="1226"/>
        <end position="1251"/>
    </location>
</feature>
<comment type="similarity">
    <text evidence="1">Belongs to the stealth family.</text>
</comment>
<feature type="region of interest" description="Disordered" evidence="10">
    <location>
        <begin position="146"/>
        <end position="167"/>
    </location>
</feature>
<dbReference type="PROSITE" id="PS50222">
    <property type="entry name" value="EF_HAND_2"/>
    <property type="match status" value="1"/>
</dbReference>
<keyword evidence="7" id="KW-1015">Disulfide bond</keyword>
<dbReference type="Pfam" id="PF11380">
    <property type="entry name" value="Stealth_CR2"/>
    <property type="match status" value="1"/>
</dbReference>
<keyword evidence="5 11" id="KW-1133">Transmembrane helix</keyword>
<feature type="domain" description="EF-hand" evidence="12">
    <location>
        <begin position="1021"/>
        <end position="1056"/>
    </location>
</feature>
<proteinExistence type="inferred from homology"/>
<dbReference type="SUPFAM" id="SSF90193">
    <property type="entry name" value="Notch domain"/>
    <property type="match status" value="1"/>
</dbReference>
<dbReference type="InterPro" id="IPR047141">
    <property type="entry name" value="Stealth"/>
</dbReference>
<dbReference type="Pfam" id="PF06464">
    <property type="entry name" value="DMAP_binding"/>
    <property type="match status" value="1"/>
</dbReference>
<feature type="compositionally biased region" description="Polar residues" evidence="10">
    <location>
        <begin position="792"/>
        <end position="801"/>
    </location>
</feature>
<dbReference type="SMART" id="SM01137">
    <property type="entry name" value="DMAP_binding"/>
    <property type="match status" value="1"/>
</dbReference>
<gene>
    <name evidence="15" type="ORF">CHARACLAT_006304</name>
</gene>
<feature type="compositionally biased region" description="Basic and acidic residues" evidence="10">
    <location>
        <begin position="823"/>
        <end position="833"/>
    </location>
</feature>
<dbReference type="Pfam" id="PF17103">
    <property type="entry name" value="Stealth_CR4"/>
    <property type="match status" value="1"/>
</dbReference>
<dbReference type="InterPro" id="IPR021520">
    <property type="entry name" value="Stealth_CR2"/>
</dbReference>
<feature type="region of interest" description="Disordered" evidence="10">
    <location>
        <begin position="681"/>
        <end position="713"/>
    </location>
</feature>
<keyword evidence="8" id="KW-0325">Glycoprotein</keyword>
<comment type="caution">
    <text evidence="15">The sequence shown here is derived from an EMBL/GenBank/DDBJ whole genome shotgun (WGS) entry which is preliminary data.</text>
</comment>
<reference evidence="15 16" key="1">
    <citation type="submission" date="2021-06" db="EMBL/GenBank/DDBJ databases">
        <authorList>
            <person name="Palmer J.M."/>
        </authorList>
    </citation>
    <scope>NUCLEOTIDE SEQUENCE [LARGE SCALE GENOMIC DNA]</scope>
    <source>
        <strain evidence="15 16">CL_MEX2019</strain>
        <tissue evidence="15">Muscle</tissue>
    </source>
</reference>
<dbReference type="PANTHER" id="PTHR24045">
    <property type="match status" value="1"/>
</dbReference>
<feature type="compositionally biased region" description="Basic and acidic residues" evidence="10">
    <location>
        <begin position="692"/>
        <end position="701"/>
    </location>
</feature>
<comment type="subcellular location">
    <subcellularLocation>
        <location evidence="9">Endomembrane system</location>
        <topology evidence="9">Single-pass type I membrane protein</topology>
    </subcellularLocation>
</comment>
<dbReference type="Pfam" id="PF17102">
    <property type="entry name" value="Stealth_CR3"/>
    <property type="match status" value="1"/>
</dbReference>
<dbReference type="PANTHER" id="PTHR24045:SF0">
    <property type="entry name" value="N-ACETYLGLUCOSAMINE-1-PHOSPHOTRANSFERASE SUBUNITS ALPHA_BETA"/>
    <property type="match status" value="1"/>
</dbReference>
<dbReference type="InterPro" id="IPR002048">
    <property type="entry name" value="EF_hand_dom"/>
</dbReference>
<evidence type="ECO:0000259" key="12">
    <source>
        <dbReference type="PROSITE" id="PS50222"/>
    </source>
</evidence>
<dbReference type="InterPro" id="IPR031357">
    <property type="entry name" value="Stealth_CR3"/>
</dbReference>
<evidence type="ECO:0000256" key="5">
    <source>
        <dbReference type="ARBA" id="ARBA00022989"/>
    </source>
</evidence>
<dbReference type="InterPro" id="IPR000800">
    <property type="entry name" value="Notch_dom"/>
</dbReference>
<name>A0ABU7DIB8_9TELE</name>
<evidence type="ECO:0000256" key="6">
    <source>
        <dbReference type="ARBA" id="ARBA00023136"/>
    </source>
</evidence>
<dbReference type="Gene3D" id="3.30.300.320">
    <property type="match status" value="1"/>
</dbReference>
<dbReference type="InterPro" id="IPR031358">
    <property type="entry name" value="Stealth_CR1"/>
</dbReference>
<dbReference type="PROSITE" id="PS00018">
    <property type="entry name" value="EF_HAND_1"/>
    <property type="match status" value="1"/>
</dbReference>
<feature type="region of interest" description="Disordered" evidence="10">
    <location>
        <begin position="784"/>
        <end position="843"/>
    </location>
</feature>
<keyword evidence="6 11" id="KW-0472">Membrane</keyword>
<evidence type="ECO:0008006" key="17">
    <source>
        <dbReference type="Google" id="ProtNLM"/>
    </source>
</evidence>
<keyword evidence="2" id="KW-0808">Transferase</keyword>
<accession>A0ABU7DIB8</accession>
<evidence type="ECO:0000256" key="1">
    <source>
        <dbReference type="ARBA" id="ARBA00007583"/>
    </source>
</evidence>
<dbReference type="InterPro" id="IPR035993">
    <property type="entry name" value="Notch-like_dom_sf"/>
</dbReference>
<evidence type="ECO:0000256" key="7">
    <source>
        <dbReference type="ARBA" id="ARBA00023157"/>
    </source>
</evidence>
<feature type="domain" description="DMAP1-binding" evidence="14">
    <location>
        <begin position="742"/>
        <end position="841"/>
    </location>
</feature>
<evidence type="ECO:0000256" key="3">
    <source>
        <dbReference type="ARBA" id="ARBA00022692"/>
    </source>
</evidence>
<dbReference type="PROSITE" id="PS50258">
    <property type="entry name" value="LNR"/>
    <property type="match status" value="1"/>
</dbReference>
<dbReference type="PROSITE" id="PS51912">
    <property type="entry name" value="DMAP1_BIND"/>
    <property type="match status" value="1"/>
</dbReference>
<evidence type="ECO:0000256" key="9">
    <source>
        <dbReference type="ARBA" id="ARBA00046288"/>
    </source>
</evidence>
<feature type="domain" description="LNR" evidence="13">
    <location>
        <begin position="480"/>
        <end position="510"/>
    </location>
</feature>
<dbReference type="SMART" id="SM00004">
    <property type="entry name" value="NL"/>
    <property type="match status" value="2"/>
</dbReference>
<evidence type="ECO:0000256" key="2">
    <source>
        <dbReference type="ARBA" id="ARBA00022679"/>
    </source>
</evidence>
<organism evidence="15 16">
    <name type="scientific">Characodon lateralis</name>
    <dbReference type="NCBI Taxonomy" id="208331"/>
    <lineage>
        <taxon>Eukaryota</taxon>
        <taxon>Metazoa</taxon>
        <taxon>Chordata</taxon>
        <taxon>Craniata</taxon>
        <taxon>Vertebrata</taxon>
        <taxon>Euteleostomi</taxon>
        <taxon>Actinopterygii</taxon>
        <taxon>Neopterygii</taxon>
        <taxon>Teleostei</taxon>
        <taxon>Neoteleostei</taxon>
        <taxon>Acanthomorphata</taxon>
        <taxon>Ovalentaria</taxon>
        <taxon>Atherinomorphae</taxon>
        <taxon>Cyprinodontiformes</taxon>
        <taxon>Goodeidae</taxon>
        <taxon>Characodon</taxon>
    </lineage>
</organism>